<dbReference type="Pfam" id="PF00550">
    <property type="entry name" value="PP-binding"/>
    <property type="match status" value="2"/>
</dbReference>
<dbReference type="SMART" id="SM00823">
    <property type="entry name" value="PKS_PP"/>
    <property type="match status" value="2"/>
</dbReference>
<evidence type="ECO:0000259" key="5">
    <source>
        <dbReference type="PROSITE" id="PS50075"/>
    </source>
</evidence>
<dbReference type="Proteomes" id="UP000316781">
    <property type="component" value="Unassembled WGS sequence"/>
</dbReference>
<evidence type="ECO:0000313" key="7">
    <source>
        <dbReference type="Proteomes" id="UP000316781"/>
    </source>
</evidence>
<dbReference type="InterPro" id="IPR020845">
    <property type="entry name" value="AMP-binding_CS"/>
</dbReference>
<dbReference type="GO" id="GO:0044550">
    <property type="term" value="P:secondary metabolite biosynthetic process"/>
    <property type="evidence" value="ECO:0007669"/>
    <property type="project" value="UniProtKB-ARBA"/>
</dbReference>
<dbReference type="PROSITE" id="PS00012">
    <property type="entry name" value="PHOSPHOPANTETHEINE"/>
    <property type="match status" value="2"/>
</dbReference>
<feature type="domain" description="Carrier" evidence="5">
    <location>
        <begin position="2038"/>
        <end position="2113"/>
    </location>
</feature>
<dbReference type="InterPro" id="IPR001031">
    <property type="entry name" value="Thioesterase"/>
</dbReference>
<evidence type="ECO:0000256" key="4">
    <source>
        <dbReference type="ARBA" id="ARBA00022553"/>
    </source>
</evidence>
<dbReference type="InterPro" id="IPR045851">
    <property type="entry name" value="AMP-bd_C_sf"/>
</dbReference>
<dbReference type="Gene3D" id="2.30.38.10">
    <property type="entry name" value="Luciferase, Domain 3"/>
    <property type="match status" value="2"/>
</dbReference>
<dbReference type="InterPro" id="IPR029058">
    <property type="entry name" value="AB_hydrolase_fold"/>
</dbReference>
<dbReference type="Gene3D" id="3.30.559.30">
    <property type="entry name" value="Nonribosomal peptide synthetase, condensation domain"/>
    <property type="match status" value="2"/>
</dbReference>
<dbReference type="InterPro" id="IPR000873">
    <property type="entry name" value="AMP-dep_synth/lig_dom"/>
</dbReference>
<dbReference type="GO" id="GO:0003824">
    <property type="term" value="F:catalytic activity"/>
    <property type="evidence" value="ECO:0007669"/>
    <property type="project" value="InterPro"/>
</dbReference>
<dbReference type="SUPFAM" id="SSF47336">
    <property type="entry name" value="ACP-like"/>
    <property type="match status" value="2"/>
</dbReference>
<dbReference type="PROSITE" id="PS00455">
    <property type="entry name" value="AMP_BINDING"/>
    <property type="match status" value="2"/>
</dbReference>
<name>A0A549T1R2_METSR</name>
<dbReference type="Pfam" id="PF00501">
    <property type="entry name" value="AMP-binding"/>
    <property type="match status" value="2"/>
</dbReference>
<dbReference type="CDD" id="cd19544">
    <property type="entry name" value="E-C_NRPS"/>
    <property type="match status" value="1"/>
</dbReference>
<dbReference type="GO" id="GO:0031177">
    <property type="term" value="F:phosphopantetheine binding"/>
    <property type="evidence" value="ECO:0007669"/>
    <property type="project" value="InterPro"/>
</dbReference>
<dbReference type="InterPro" id="IPR006162">
    <property type="entry name" value="Ppantetheine_attach_site"/>
</dbReference>
<dbReference type="Gene3D" id="3.30.559.10">
    <property type="entry name" value="Chloramphenicol acetyltransferase-like domain"/>
    <property type="match status" value="2"/>
</dbReference>
<dbReference type="GO" id="GO:0043041">
    <property type="term" value="P:amino acid activation for nonribosomal peptide biosynthetic process"/>
    <property type="evidence" value="ECO:0007669"/>
    <property type="project" value="TreeGrafter"/>
</dbReference>
<dbReference type="PANTHER" id="PTHR45527:SF1">
    <property type="entry name" value="FATTY ACID SYNTHASE"/>
    <property type="match status" value="1"/>
</dbReference>
<dbReference type="Gene3D" id="3.40.50.1820">
    <property type="entry name" value="alpha/beta hydrolase"/>
    <property type="match status" value="1"/>
</dbReference>
<dbReference type="PROSITE" id="PS50075">
    <property type="entry name" value="CARRIER"/>
    <property type="match status" value="2"/>
</dbReference>
<dbReference type="PANTHER" id="PTHR45527">
    <property type="entry name" value="NONRIBOSOMAL PEPTIDE SYNTHETASE"/>
    <property type="match status" value="1"/>
</dbReference>
<dbReference type="InterPro" id="IPR009081">
    <property type="entry name" value="PP-bd_ACP"/>
</dbReference>
<dbReference type="FunFam" id="3.40.50.980:FF:000002">
    <property type="entry name" value="Enterobactin synthetase component F"/>
    <property type="match status" value="1"/>
</dbReference>
<dbReference type="CDD" id="cd05930">
    <property type="entry name" value="A_NRPS"/>
    <property type="match status" value="1"/>
</dbReference>
<dbReference type="FunFam" id="3.30.300.30:FF:000010">
    <property type="entry name" value="Enterobactin synthetase component F"/>
    <property type="match status" value="2"/>
</dbReference>
<comment type="similarity">
    <text evidence="2">Belongs to the ATP-dependent AMP-binding enzyme family.</text>
</comment>
<proteinExistence type="inferred from homology"/>
<dbReference type="InterPro" id="IPR010071">
    <property type="entry name" value="AA_adenyl_dom"/>
</dbReference>
<reference evidence="6 7" key="1">
    <citation type="submission" date="2019-07" db="EMBL/GenBank/DDBJ databases">
        <title>Ln-dependent methylotrophs.</title>
        <authorList>
            <person name="Tani A."/>
        </authorList>
    </citation>
    <scope>NUCLEOTIDE SEQUENCE [LARGE SCALE GENOMIC DNA]</scope>
    <source>
        <strain evidence="6 7">SM89A</strain>
    </source>
</reference>
<dbReference type="NCBIfam" id="NF003417">
    <property type="entry name" value="PRK04813.1"/>
    <property type="match status" value="2"/>
</dbReference>
<dbReference type="NCBIfam" id="TIGR01733">
    <property type="entry name" value="AA-adenyl-dom"/>
    <property type="match status" value="2"/>
</dbReference>
<dbReference type="FunFam" id="3.40.50.980:FF:000001">
    <property type="entry name" value="Non-ribosomal peptide synthetase"/>
    <property type="match status" value="2"/>
</dbReference>
<dbReference type="InterPro" id="IPR020806">
    <property type="entry name" value="PKS_PP-bd"/>
</dbReference>
<dbReference type="SUPFAM" id="SSF53474">
    <property type="entry name" value="alpha/beta-Hydrolases"/>
    <property type="match status" value="1"/>
</dbReference>
<dbReference type="SUPFAM" id="SSF56801">
    <property type="entry name" value="Acetyl-CoA synthetase-like"/>
    <property type="match status" value="2"/>
</dbReference>
<dbReference type="RefSeq" id="WP_142862347.1">
    <property type="nucleotide sequence ID" value="NZ_VJMF01000026.1"/>
</dbReference>
<dbReference type="InterPro" id="IPR023213">
    <property type="entry name" value="CAT-like_dom_sf"/>
</dbReference>
<evidence type="ECO:0000256" key="3">
    <source>
        <dbReference type="ARBA" id="ARBA00022450"/>
    </source>
</evidence>
<comment type="caution">
    <text evidence="6">The sequence shown here is derived from an EMBL/GenBank/DDBJ whole genome shotgun (WGS) entry which is preliminary data.</text>
</comment>
<accession>A0A549T1R2</accession>
<evidence type="ECO:0000313" key="6">
    <source>
        <dbReference type="EMBL" id="TRL35819.1"/>
    </source>
</evidence>
<dbReference type="Gene3D" id="1.10.1200.10">
    <property type="entry name" value="ACP-like"/>
    <property type="match status" value="2"/>
</dbReference>
<dbReference type="InterPro" id="IPR001242">
    <property type="entry name" value="Condensation_dom"/>
</dbReference>
<evidence type="ECO:0000256" key="1">
    <source>
        <dbReference type="ARBA" id="ARBA00001957"/>
    </source>
</evidence>
<dbReference type="Pfam" id="PF13193">
    <property type="entry name" value="AMP-binding_C"/>
    <property type="match status" value="2"/>
</dbReference>
<organism evidence="6 7">
    <name type="scientific">Methylosinus sporium</name>
    <dbReference type="NCBI Taxonomy" id="428"/>
    <lineage>
        <taxon>Bacteria</taxon>
        <taxon>Pseudomonadati</taxon>
        <taxon>Pseudomonadota</taxon>
        <taxon>Alphaproteobacteria</taxon>
        <taxon>Hyphomicrobiales</taxon>
        <taxon>Methylocystaceae</taxon>
        <taxon>Methylosinus</taxon>
    </lineage>
</organism>
<keyword evidence="4" id="KW-0597">Phosphoprotein</keyword>
<dbReference type="Gene3D" id="3.30.300.30">
    <property type="match status" value="2"/>
</dbReference>
<dbReference type="Gene3D" id="3.40.50.980">
    <property type="match status" value="4"/>
</dbReference>
<dbReference type="FunFam" id="2.30.38.10:FF:000001">
    <property type="entry name" value="Non-ribosomal peptide synthetase PvdI"/>
    <property type="match status" value="2"/>
</dbReference>
<keyword evidence="3" id="KW-0596">Phosphopantetheine</keyword>
<dbReference type="InterPro" id="IPR025110">
    <property type="entry name" value="AMP-bd_C"/>
</dbReference>
<gene>
    <name evidence="6" type="ORF">FM996_06500</name>
</gene>
<dbReference type="CDD" id="cd17646">
    <property type="entry name" value="A_NRPS_AB3403-like"/>
    <property type="match status" value="1"/>
</dbReference>
<comment type="cofactor">
    <cofactor evidence="1">
        <name>pantetheine 4'-phosphate</name>
        <dbReference type="ChEBI" id="CHEBI:47942"/>
    </cofactor>
</comment>
<evidence type="ECO:0000256" key="2">
    <source>
        <dbReference type="ARBA" id="ARBA00006432"/>
    </source>
</evidence>
<dbReference type="Pfam" id="PF00668">
    <property type="entry name" value="Condensation"/>
    <property type="match status" value="2"/>
</dbReference>
<dbReference type="GO" id="GO:0005737">
    <property type="term" value="C:cytoplasm"/>
    <property type="evidence" value="ECO:0007669"/>
    <property type="project" value="TreeGrafter"/>
</dbReference>
<sequence length="2395" mass="263008">MMLNQQTIGYRLSLQQERIWRSWRRSGGDLPLLRGRVRLEGPLDILRLRDSFDRILRRHEALRTRIELLPGTTQPIQIIGEAAALRELRDFGDRAPEERAPTLTNIESEAQFKNLRGAALYAELARFGAGLHYLLIAVSPFCGDGVSLQNIVRELAAGYGGKAEVSSIDEPIQYADYSAWQEDILSADTSDGLRYWRLHEPSVASSAPLALESSLGEEAQFDPAVIKQSLPQEQVRAVLCLARECGVALETVLSASWAALLHRHSVSSDIDLRVLGDGRSDPVATAVGAYSLSLPFHCSFEPGETFATFAKRLQVALDEHRDWQDYAPADTGNVAGAPDRSLGFGYKAMLAPLLAGAVAMTLESTTSLPGQFRLHLQCLEGADQIVAEFHHDRALYSSAAIDCLVEQWTTLLAGASRAPDTSIERLALLGDIERRRLSAEWSAPPTEHFDDGCLHELFQAQLARTPDATAVVFDSGRLTYAELSARANQLAHRLCEFGVGPETIVGVYMERSLEMVIALLGILEAGGAYLPLDPDYPSERLAYMIDDAHPLLVLTREGLRDRVPNAVPTRTLDADWTWSEGGRRDRPLLRVGPQNLAYVIYTSGSTGRPKGVAVSHGAAWRSTSARHRYYAEPVRGFLLLSSFSFDSSVAGLFWTLSQGGRLCLPTDEDLQDVGRLAQLVERHELSHLLCLPSLYAMLLEQHRASLHSLRAAIVAGESCPSSVPILHWARLAETRLYNEYGPTEATVWSTAAELAAQSALRPASIGRPIEGARVILLDERREPVPLGVAGELYIGGVGLARGYLGRADLTAERFVPNPFSKDGERLYRTGDLARYREDGEIEFLGRIDHQVKIRGFRIELCEIEAALTRIPGVRAAVAVAREDVEGDKRLVAYVVGQEGAKPVIADLRAALARALPDYMAPAAFVLLDALPLTSNGKVDRNKLPAPDIEAQAKGRYVAPRTPTEETLCRIWAEALGIERVGVEDNFFELGGHSLLAMTLVERMRQQGLKTDARQLFADPTPAKLAAAVGSNAEVAVPPNLIPAGCDAIVPEMLTLTKLNQADIDRIVGAVPGGASNVQDIYPLAPLQEGILFHHLMATKGDPYLANALLAFDTRSQLEDFVAALRAVVARHDILRTAVAWEGLAEPMQVVWREASMAVEEVSLDPAKGDVAEQLRMRFDPRQYRLDLCRAPLTRGFIARDAGQDRWLLLMLAHHLILDHTTLETCVREARAHFLGHADRLPAPLPFRNFVAQARLGVDRSEHEAFFKAMLGDVTEPTTPFGLLDIQGDGSDIREAQVDLDMALVRRLRDQARAFGVSAASLCHQAWALTLARASGRDDVVFGTVLFGRMHGGEGAERALGLFINTLPLRVRLGAESVADGLRRVHGLLTDLLRHEHASLALAQRCSGVEAPAPLFSALLNFRHGAGVSASGGLMSPWEGVTTLYAEERTNYPLTLSVDEFDEGFRLTAQTQSSLEPERICCFMRVALERLVEALETAPDTAMRSIDVLADAERRRLLVDWNATVAAYPKDRCIHHLFEEQAARTPEAIAVVFESERLTYAELSRRAGRLAHRLCELGVGPETIVGVCMERSMEMVVSLLGILEAGGAYLPLDPDYPGERLAYMVEDARPLLILTQKHLRARLPDAAPTLSLDSGRASIEKASGDRLAARAAPRNLAYVIYTSGSTGWPKGVALEHGGVVNRLEWMQARYGLTPADAVLQKTSFGFDVSVWEFFWPLSVGARLVLAGPADHRDPEALREAIEREGVTTLHFVPSMLQAFLNATDVSAFETVRRVLCSGEALPAGLRDQFHLGWTAELHNLYGPTEASIDVTAYACARSDAETRVPIGRPIWNTQIYLLDKELEPAPLGVAGELYIGGVGLARGYLGRADLTAERFVPNPFGKDGERLYRTGDLARYREDGEIEFLGRIDHQVKIRGFRIELGEIEAALTRIPGVRAAVAVAREDVEGDKRLVAYVVGQEGAKPAVADLRAALARALPDYMAPAAFVSLDALPLTSNGKVDRNKLPAPDIEAQAKGRYVAPRTVTEWIVAREFKEVLQIDPIGVDDNFFHLGGNSLSGVKLVERIRRAVCSSLPVMAIFRAPTVAQLADWISGEKDGERYPLVLMRRGPDASPLYCIHPSGGSLLRYQALVDALGGSRSVYGIQSRSLLDSAYRDNSIEEMAADYVELIRRHQPRGPYFLLGWSMGGFIAASMTALLEEQGEAVAFLGLLDTRPAPDGAQPTALDYVEQFAAIEGKNAEDMLSASDREHLMRMSDRLAGQERYVYAALWGQERGFWRDISSDLADFLYADGENSKRMMRDMRMRSVHSPMHVWWAKQTLDGDSRPPFDWDSRAKGYVTTEIVDGNHHDIVENAHVHAQVRRALQAVSGRSDAGQVPI</sequence>
<dbReference type="Pfam" id="PF00975">
    <property type="entry name" value="Thioesterase"/>
    <property type="match status" value="1"/>
</dbReference>
<feature type="domain" description="Carrier" evidence="5">
    <location>
        <begin position="958"/>
        <end position="1032"/>
    </location>
</feature>
<dbReference type="EMBL" id="VJMF01000026">
    <property type="protein sequence ID" value="TRL35819.1"/>
    <property type="molecule type" value="Genomic_DNA"/>
</dbReference>
<dbReference type="FunFam" id="1.10.1200.10:FF:000005">
    <property type="entry name" value="Nonribosomal peptide synthetase 1"/>
    <property type="match status" value="1"/>
</dbReference>
<protein>
    <submittedName>
        <fullName evidence="6">Amino acid adenylation domain-containing protein</fullName>
    </submittedName>
</protein>
<dbReference type="SUPFAM" id="SSF52777">
    <property type="entry name" value="CoA-dependent acyltransferases"/>
    <property type="match status" value="4"/>
</dbReference>
<dbReference type="FunFam" id="3.40.50.12780:FF:000012">
    <property type="entry name" value="Non-ribosomal peptide synthetase"/>
    <property type="match status" value="2"/>
</dbReference>
<dbReference type="InterPro" id="IPR036736">
    <property type="entry name" value="ACP-like_sf"/>
</dbReference>